<comment type="caution">
    <text evidence="3">The sequence shown here is derived from an EMBL/GenBank/DDBJ whole genome shotgun (WGS) entry which is preliminary data.</text>
</comment>
<protein>
    <submittedName>
        <fullName evidence="3">Uncharacterized protein</fullName>
    </submittedName>
</protein>
<dbReference type="InterPro" id="IPR050452">
    <property type="entry name" value="Metacaspase"/>
</dbReference>
<name>A0A8S0VU00_CYCAE</name>
<accession>A0A8S0VU00</accession>
<gene>
    <name evidence="3" type="ORF">AAE3_LOCUS3438</name>
</gene>
<reference evidence="3 4" key="1">
    <citation type="submission" date="2020-01" db="EMBL/GenBank/DDBJ databases">
        <authorList>
            <person name="Gupta K D."/>
        </authorList>
    </citation>
    <scope>NUCLEOTIDE SEQUENCE [LARGE SCALE GENOMIC DNA]</scope>
</reference>
<dbReference type="PANTHER" id="PTHR48104:SF30">
    <property type="entry name" value="METACASPASE-1"/>
    <property type="match status" value="1"/>
</dbReference>
<dbReference type="AlphaFoldDB" id="A0A8S0VU00"/>
<keyword evidence="4" id="KW-1185">Reference proteome</keyword>
<feature type="coiled-coil region" evidence="2">
    <location>
        <begin position="238"/>
        <end position="269"/>
    </location>
</feature>
<dbReference type="EMBL" id="CACVBS010000032">
    <property type="protein sequence ID" value="CAA7261290.1"/>
    <property type="molecule type" value="Genomic_DNA"/>
</dbReference>
<sequence>MNQSMCATPAPRLQLQRRSHHRRLPYVIKYRMRITSHSRMSHLFTEDLHELAMFVSARKRLHEHTAIQDALDNEGGGRGCISVYSRAGMSGTFAFYRPLHSVKFGDALHTTPRAHLPLSRPAMELPHQVTRHICVLVCSTRFAYTHHSLPPTMPIELPQMSDTCAVPVPNQPGDPPSVHDFGRAIRFGHDLVLGHLQGKVSETDPMSGSTYATKILLVAAGGQREQPADVNEPPPWFANAIRDLKDELKGDIRTAKQELKADVQTLTRELLSPSIDLSDHIFSLPGVTQPVDRRERSNGGIKNACRIHIKKIVHKDRYHLQLIIETLGDVQAMCSPFFLESILERSYVPDIVYANAFTLGRVVTQGYIRLFTSQRALIPLLLQKMSLSFAVSLTYSRSVSKMLSLVGVTYSESQPKHGWRLKEPTNNDTCVKKVLTAPYFPALSPLFGLTQSSTLRTLRLRGKGHHHALGQRCVFRSSNLLQLERCILRQDNGDYFFLYSGHSFQREDIAGVKEDRREEYIIPCDPIHPSDSYIIEEKITGEVLNTTLVKRLRKGCRLLVRQSYEDSLKILLTFIRALVDSHHSGTLLSASSPLILHDDRPLIKDPQVYAINIVIEQEISGVPYVARPLFVRDVGFDAYLAIATFEPTLLPQSSSNLFDHLSGNCLTKTIREIDRSSPGFQCWPVDD</sequence>
<proteinExistence type="inferred from homology"/>
<dbReference type="Gene3D" id="3.40.50.12660">
    <property type="match status" value="1"/>
</dbReference>
<evidence type="ECO:0000313" key="4">
    <source>
        <dbReference type="Proteomes" id="UP000467700"/>
    </source>
</evidence>
<dbReference type="GO" id="GO:0005737">
    <property type="term" value="C:cytoplasm"/>
    <property type="evidence" value="ECO:0007669"/>
    <property type="project" value="TreeGrafter"/>
</dbReference>
<dbReference type="Proteomes" id="UP000467700">
    <property type="component" value="Unassembled WGS sequence"/>
</dbReference>
<comment type="similarity">
    <text evidence="1">Belongs to the peptidase C14B family.</text>
</comment>
<keyword evidence="2" id="KW-0175">Coiled coil</keyword>
<dbReference type="PANTHER" id="PTHR48104">
    <property type="entry name" value="METACASPASE-4"/>
    <property type="match status" value="1"/>
</dbReference>
<evidence type="ECO:0000256" key="2">
    <source>
        <dbReference type="SAM" id="Coils"/>
    </source>
</evidence>
<evidence type="ECO:0000313" key="3">
    <source>
        <dbReference type="EMBL" id="CAA7261290.1"/>
    </source>
</evidence>
<evidence type="ECO:0000256" key="1">
    <source>
        <dbReference type="ARBA" id="ARBA00009005"/>
    </source>
</evidence>
<organism evidence="3 4">
    <name type="scientific">Cyclocybe aegerita</name>
    <name type="common">Black poplar mushroom</name>
    <name type="synonym">Agrocybe aegerita</name>
    <dbReference type="NCBI Taxonomy" id="1973307"/>
    <lineage>
        <taxon>Eukaryota</taxon>
        <taxon>Fungi</taxon>
        <taxon>Dikarya</taxon>
        <taxon>Basidiomycota</taxon>
        <taxon>Agaricomycotina</taxon>
        <taxon>Agaricomycetes</taxon>
        <taxon>Agaricomycetidae</taxon>
        <taxon>Agaricales</taxon>
        <taxon>Agaricineae</taxon>
        <taxon>Bolbitiaceae</taxon>
        <taxon>Cyclocybe</taxon>
    </lineage>
</organism>
<dbReference type="GO" id="GO:0006508">
    <property type="term" value="P:proteolysis"/>
    <property type="evidence" value="ECO:0007669"/>
    <property type="project" value="TreeGrafter"/>
</dbReference>
<dbReference type="OrthoDB" id="10584207at2759"/>
<dbReference type="GO" id="GO:0004197">
    <property type="term" value="F:cysteine-type endopeptidase activity"/>
    <property type="evidence" value="ECO:0007669"/>
    <property type="project" value="TreeGrafter"/>
</dbReference>